<dbReference type="PANTHER" id="PTHR10131:SF94">
    <property type="entry name" value="TNF RECEPTOR-ASSOCIATED FACTOR 4"/>
    <property type="match status" value="1"/>
</dbReference>
<keyword evidence="2 8" id="KW-0812">Transmembrane</keyword>
<evidence type="ECO:0000256" key="1">
    <source>
        <dbReference type="ARBA" id="ARBA00004370"/>
    </source>
</evidence>
<keyword evidence="5 8" id="KW-1133">Transmembrane helix</keyword>
<evidence type="ECO:0000259" key="10">
    <source>
        <dbReference type="PROSITE" id="PS50262"/>
    </source>
</evidence>
<evidence type="ECO:0000256" key="4">
    <source>
        <dbReference type="ARBA" id="ARBA00022833"/>
    </source>
</evidence>
<feature type="domain" description="RING-type" evidence="9">
    <location>
        <begin position="45"/>
        <end position="81"/>
    </location>
</feature>
<dbReference type="Gene3D" id="3.30.40.10">
    <property type="entry name" value="Zinc/RING finger domain, C3HC4 (zinc finger)"/>
    <property type="match status" value="2"/>
</dbReference>
<feature type="transmembrane region" description="Helical" evidence="8">
    <location>
        <begin position="307"/>
        <end position="327"/>
    </location>
</feature>
<feature type="transmembrane region" description="Helical" evidence="8">
    <location>
        <begin position="461"/>
        <end position="482"/>
    </location>
</feature>
<dbReference type="PANTHER" id="PTHR10131">
    <property type="entry name" value="TNF RECEPTOR ASSOCIATED FACTOR"/>
    <property type="match status" value="1"/>
</dbReference>
<dbReference type="Gene3D" id="1.20.1070.10">
    <property type="entry name" value="Rhodopsin 7-helix transmembrane proteins"/>
    <property type="match status" value="1"/>
</dbReference>
<feature type="domain" description="G-protein coupled receptors family 1 profile" evidence="10">
    <location>
        <begin position="290"/>
        <end position="490"/>
    </location>
</feature>
<dbReference type="GO" id="GO:0008270">
    <property type="term" value="F:zinc ion binding"/>
    <property type="evidence" value="ECO:0007669"/>
    <property type="project" value="UniProtKB-KW"/>
</dbReference>
<dbReference type="GO" id="GO:0016020">
    <property type="term" value="C:membrane"/>
    <property type="evidence" value="ECO:0007669"/>
    <property type="project" value="UniProtKB-SubCell"/>
</dbReference>
<evidence type="ECO:0000256" key="7">
    <source>
        <dbReference type="PROSITE-ProRule" id="PRU00175"/>
    </source>
</evidence>
<sequence length="542" mass="62287">MTSIGDSGEQTASQATNRPTLTTSMGIIERWRICNSDNLRDELFCPICSCLLWQPRSCRLCQNLFCMYCILKWLKTNKKCPYGCQEYKDRSCSPQMRCLLSNIQIQCQSVHYGCNAVLSYNSLETHQAKECAYASIRCQYCETLMLIGAIEVHEQECGQKLGSCSICNQCIPLRVLQQLQSSCLLVNSQHNFQNINQVGNLAQHVQTLQPETLIQNILRQLGGIANLTPEEQDIQHKYYNLEFTLSDYLSIVKRISYLASQRKTNVSSSTTDYTAVILISIVLALISITLACLIIVVALLTKHLHTATYLLIYNTCFSSTLYCIVQRNNYIFLDFIVWDTSDASCRWRGYFAHISIVAVTYSYLIQAISRYFFVVFSMTFRWITSLKTHLTLIAAQWIVVIVLPLPSIVTNDIYYAPNSLCWVRQMFFIHFAYTFLVYFFTRPRETSRRQKRDANIFRNTYIIILFSIYIFGGLPTLIYLIFGNNILYFIGLIWVPLAVAVEKAATIFFDRELRKIIKCVIGCSKTRVKPLDYHTTIGTVTQ</sequence>
<dbReference type="EMBL" id="CAJNYV010000861">
    <property type="protein sequence ID" value="CAF3391503.1"/>
    <property type="molecule type" value="Genomic_DNA"/>
</dbReference>
<evidence type="ECO:0000313" key="13">
    <source>
        <dbReference type="Proteomes" id="UP000663865"/>
    </source>
</evidence>
<evidence type="ECO:0000256" key="2">
    <source>
        <dbReference type="ARBA" id="ARBA00022692"/>
    </source>
</evidence>
<comment type="caution">
    <text evidence="11">The sequence shown here is derived from an EMBL/GenBank/DDBJ whole genome shotgun (WGS) entry which is preliminary data.</text>
</comment>
<evidence type="ECO:0000256" key="6">
    <source>
        <dbReference type="ARBA" id="ARBA00023136"/>
    </source>
</evidence>
<dbReference type="InterPro" id="IPR001841">
    <property type="entry name" value="Znf_RING"/>
</dbReference>
<dbReference type="EMBL" id="CAJOBS010001827">
    <property type="protein sequence ID" value="CAF4766103.1"/>
    <property type="molecule type" value="Genomic_DNA"/>
</dbReference>
<feature type="transmembrane region" description="Helical" evidence="8">
    <location>
        <begin position="488"/>
        <end position="509"/>
    </location>
</feature>
<feature type="transmembrane region" description="Helical" evidence="8">
    <location>
        <begin position="347"/>
        <end position="369"/>
    </location>
</feature>
<organism evidence="11 13">
    <name type="scientific">Rotaria socialis</name>
    <dbReference type="NCBI Taxonomy" id="392032"/>
    <lineage>
        <taxon>Eukaryota</taxon>
        <taxon>Metazoa</taxon>
        <taxon>Spiralia</taxon>
        <taxon>Gnathifera</taxon>
        <taxon>Rotifera</taxon>
        <taxon>Eurotatoria</taxon>
        <taxon>Bdelloidea</taxon>
        <taxon>Philodinida</taxon>
        <taxon>Philodinidae</taxon>
        <taxon>Rotaria</taxon>
    </lineage>
</organism>
<evidence type="ECO:0000259" key="9">
    <source>
        <dbReference type="PROSITE" id="PS50089"/>
    </source>
</evidence>
<keyword evidence="3 7" id="KW-0479">Metal-binding</keyword>
<dbReference type="Proteomes" id="UP000663838">
    <property type="component" value="Unassembled WGS sequence"/>
</dbReference>
<gene>
    <name evidence="11" type="ORF">KIK155_LOCUS7250</name>
    <name evidence="12" type="ORF">TOA249_LOCUS21309</name>
</gene>
<evidence type="ECO:0000313" key="11">
    <source>
        <dbReference type="EMBL" id="CAF3391503.1"/>
    </source>
</evidence>
<accession>A0A817ZH54</accession>
<reference evidence="11" key="1">
    <citation type="submission" date="2021-02" db="EMBL/GenBank/DDBJ databases">
        <authorList>
            <person name="Nowell W R."/>
        </authorList>
    </citation>
    <scope>NUCLEOTIDE SEQUENCE</scope>
</reference>
<proteinExistence type="predicted"/>
<evidence type="ECO:0000313" key="12">
    <source>
        <dbReference type="EMBL" id="CAF4766103.1"/>
    </source>
</evidence>
<dbReference type="InterPro" id="IPR017452">
    <property type="entry name" value="GPCR_Rhodpsn_7TM"/>
</dbReference>
<feature type="transmembrane region" description="Helical" evidence="8">
    <location>
        <begin position="422"/>
        <end position="440"/>
    </location>
</feature>
<dbReference type="PROSITE" id="PS50089">
    <property type="entry name" value="ZF_RING_2"/>
    <property type="match status" value="1"/>
</dbReference>
<dbReference type="SUPFAM" id="SSF81321">
    <property type="entry name" value="Family A G protein-coupled receptor-like"/>
    <property type="match status" value="1"/>
</dbReference>
<dbReference type="InterPro" id="IPR013083">
    <property type="entry name" value="Znf_RING/FYVE/PHD"/>
</dbReference>
<feature type="transmembrane region" description="Helical" evidence="8">
    <location>
        <begin position="390"/>
        <end position="410"/>
    </location>
</feature>
<dbReference type="AlphaFoldDB" id="A0A817ZH54"/>
<keyword evidence="3 7" id="KW-0863">Zinc-finger</keyword>
<protein>
    <submittedName>
        <fullName evidence="11">Uncharacterized protein</fullName>
    </submittedName>
</protein>
<dbReference type="PROSITE" id="PS50262">
    <property type="entry name" value="G_PROTEIN_RECEP_F1_2"/>
    <property type="match status" value="1"/>
</dbReference>
<keyword evidence="4" id="KW-0862">Zinc</keyword>
<name>A0A817ZH54_9BILA</name>
<dbReference type="Proteomes" id="UP000663865">
    <property type="component" value="Unassembled WGS sequence"/>
</dbReference>
<evidence type="ECO:0000256" key="3">
    <source>
        <dbReference type="ARBA" id="ARBA00022771"/>
    </source>
</evidence>
<dbReference type="SUPFAM" id="SSF49599">
    <property type="entry name" value="TRAF domain-like"/>
    <property type="match status" value="1"/>
</dbReference>
<dbReference type="CDD" id="cd00637">
    <property type="entry name" value="7tm_classA_rhodopsin-like"/>
    <property type="match status" value="1"/>
</dbReference>
<feature type="transmembrane region" description="Helical" evidence="8">
    <location>
        <begin position="273"/>
        <end position="300"/>
    </location>
</feature>
<dbReference type="SUPFAM" id="SSF57850">
    <property type="entry name" value="RING/U-box"/>
    <property type="match status" value="1"/>
</dbReference>
<evidence type="ECO:0000256" key="5">
    <source>
        <dbReference type="ARBA" id="ARBA00022989"/>
    </source>
</evidence>
<keyword evidence="6 8" id="KW-0472">Membrane</keyword>
<comment type="subcellular location">
    <subcellularLocation>
        <location evidence="1">Membrane</location>
    </subcellularLocation>
</comment>
<evidence type="ECO:0000256" key="8">
    <source>
        <dbReference type="SAM" id="Phobius"/>
    </source>
</evidence>